<gene>
    <name evidence="1" type="ORF">AK830_g2149</name>
</gene>
<evidence type="ECO:0000313" key="2">
    <source>
        <dbReference type="Proteomes" id="UP000050424"/>
    </source>
</evidence>
<keyword evidence="2" id="KW-1185">Reference proteome</keyword>
<evidence type="ECO:0000313" key="1">
    <source>
        <dbReference type="EMBL" id="KPM44326.1"/>
    </source>
</evidence>
<dbReference type="AlphaFoldDB" id="A0A0P7BWS3"/>
<accession>A0A0P7BWS3</accession>
<dbReference type="Proteomes" id="UP000050424">
    <property type="component" value="Unassembled WGS sequence"/>
</dbReference>
<sequence length="184" mass="20067">MTPHSTRVHAAATSTSPEQLARLPGNQCLCVVWLIRTFFFFFITIDDEIRSVSLDGLESRIPSLSKATACEPSPLTSHRRSVTLLTSSPTLLPPSRSPNRVARCAFVRQQCATESQVLYVPPSSFVPVSLFVLRLSSSVFPPPSSLLPPPSHSLSHSAHRRIVAFSPTSPYSRHPSSVAILPVP</sequence>
<name>A0A0P7BWS3_9HYPO</name>
<dbReference type="EMBL" id="LKCW01000020">
    <property type="protein sequence ID" value="KPM44326.1"/>
    <property type="molecule type" value="Genomic_DNA"/>
</dbReference>
<reference evidence="1 2" key="1">
    <citation type="submission" date="2015-09" db="EMBL/GenBank/DDBJ databases">
        <title>Draft genome of a European isolate of the apple canker pathogen Neonectria ditissima.</title>
        <authorList>
            <person name="Gomez-Cortecero A."/>
            <person name="Harrison R.J."/>
            <person name="Armitage A.D."/>
        </authorList>
    </citation>
    <scope>NUCLEOTIDE SEQUENCE [LARGE SCALE GENOMIC DNA]</scope>
    <source>
        <strain evidence="1 2">R09/05</strain>
    </source>
</reference>
<organism evidence="1 2">
    <name type="scientific">Neonectria ditissima</name>
    <dbReference type="NCBI Taxonomy" id="78410"/>
    <lineage>
        <taxon>Eukaryota</taxon>
        <taxon>Fungi</taxon>
        <taxon>Dikarya</taxon>
        <taxon>Ascomycota</taxon>
        <taxon>Pezizomycotina</taxon>
        <taxon>Sordariomycetes</taxon>
        <taxon>Hypocreomycetidae</taxon>
        <taxon>Hypocreales</taxon>
        <taxon>Nectriaceae</taxon>
        <taxon>Neonectria</taxon>
    </lineage>
</organism>
<proteinExistence type="predicted"/>
<protein>
    <submittedName>
        <fullName evidence="1">Uncharacterized protein</fullName>
    </submittedName>
</protein>
<comment type="caution">
    <text evidence="1">The sequence shown here is derived from an EMBL/GenBank/DDBJ whole genome shotgun (WGS) entry which is preliminary data.</text>
</comment>